<evidence type="ECO:0000256" key="3">
    <source>
        <dbReference type="ARBA" id="ARBA00019439"/>
    </source>
</evidence>
<evidence type="ECO:0000313" key="15">
    <source>
        <dbReference type="Proteomes" id="UP000269692"/>
    </source>
</evidence>
<comment type="similarity">
    <text evidence="2">Belongs to the CorA metal ion transporter (MIT) (TC 1.A.35) family.</text>
</comment>
<dbReference type="GO" id="GO:0005886">
    <property type="term" value="C:plasma membrane"/>
    <property type="evidence" value="ECO:0007669"/>
    <property type="project" value="UniProtKB-SubCell"/>
</dbReference>
<evidence type="ECO:0000256" key="6">
    <source>
        <dbReference type="ARBA" id="ARBA00022519"/>
    </source>
</evidence>
<keyword evidence="5" id="KW-1003">Cell membrane</keyword>
<evidence type="ECO:0000256" key="11">
    <source>
        <dbReference type="ARBA" id="ARBA00023136"/>
    </source>
</evidence>
<evidence type="ECO:0000256" key="13">
    <source>
        <dbReference type="SAM" id="Phobius"/>
    </source>
</evidence>
<dbReference type="FunFam" id="1.20.58.340:FF:000001">
    <property type="entry name" value="Magnesium transport protein CorA"/>
    <property type="match status" value="1"/>
</dbReference>
<dbReference type="GO" id="GO:0015095">
    <property type="term" value="F:magnesium ion transmembrane transporter activity"/>
    <property type="evidence" value="ECO:0007669"/>
    <property type="project" value="TreeGrafter"/>
</dbReference>
<dbReference type="SUPFAM" id="SSF144083">
    <property type="entry name" value="Magnesium transport protein CorA, transmembrane region"/>
    <property type="match status" value="1"/>
</dbReference>
<evidence type="ECO:0000256" key="8">
    <source>
        <dbReference type="ARBA" id="ARBA00022842"/>
    </source>
</evidence>
<evidence type="ECO:0000256" key="4">
    <source>
        <dbReference type="ARBA" id="ARBA00022448"/>
    </source>
</evidence>
<accession>A0A3L7APR3</accession>
<gene>
    <name evidence="14" type="ORF">D9R14_00165</name>
</gene>
<evidence type="ECO:0000256" key="7">
    <source>
        <dbReference type="ARBA" id="ARBA00022692"/>
    </source>
</evidence>
<protein>
    <recommendedName>
        <fullName evidence="3">Magnesium transport protein CorA</fullName>
    </recommendedName>
</protein>
<keyword evidence="6" id="KW-0997">Cell inner membrane</keyword>
<dbReference type="InterPro" id="IPR045863">
    <property type="entry name" value="CorA_TM1_TM2"/>
</dbReference>
<evidence type="ECO:0000256" key="5">
    <source>
        <dbReference type="ARBA" id="ARBA00022475"/>
    </source>
</evidence>
<dbReference type="AlphaFoldDB" id="A0A3L7APR3"/>
<sequence length="326" mass="35841">MLTAYVPANGSLTAVPVTDLAALPQGFVWLDLVSPTEGEDKIIEQALGIEIPTREEMGEIEQSSRLYIEDNARYMTAAILCGAETETPFVAAISFILAGTRLVTVRYGDPRPFTTVKHRLGKACPLSLDGESVLIQLLDAVVDRAADVLEQIGADVERISHNIFRRERVARESANQRYRAILSHIGRKEGLVSSARESLASLQRMLSFLGTETDGVSVTKDHRASIKSMSRDVAGLSDYAAFIGDKLQFLLDATIGMVGLEQNNIIKIFAVITVVLMPPTLIGAIYGMNFKDMPELDWALGYPMALGLMLCSAIFPYLIFKWRGWL</sequence>
<dbReference type="RefSeq" id="WP_121621283.1">
    <property type="nucleotide sequence ID" value="NZ_JACIIW010000004.1"/>
</dbReference>
<dbReference type="InterPro" id="IPR045861">
    <property type="entry name" value="CorA_cytoplasmic_dom"/>
</dbReference>
<dbReference type="OrthoDB" id="9803416at2"/>
<comment type="catalytic activity">
    <reaction evidence="12">
        <text>Mg(2+)(in) = Mg(2+)(out)</text>
        <dbReference type="Rhea" id="RHEA:29827"/>
        <dbReference type="ChEBI" id="CHEBI:18420"/>
    </reaction>
</comment>
<dbReference type="Gene3D" id="3.30.460.20">
    <property type="entry name" value="CorA soluble domain-like"/>
    <property type="match status" value="1"/>
</dbReference>
<keyword evidence="10" id="KW-0406">Ion transport</keyword>
<evidence type="ECO:0000256" key="9">
    <source>
        <dbReference type="ARBA" id="ARBA00022989"/>
    </source>
</evidence>
<evidence type="ECO:0000256" key="1">
    <source>
        <dbReference type="ARBA" id="ARBA00004429"/>
    </source>
</evidence>
<evidence type="ECO:0000313" key="14">
    <source>
        <dbReference type="EMBL" id="RLP81468.1"/>
    </source>
</evidence>
<dbReference type="PANTHER" id="PTHR47685">
    <property type="entry name" value="MAGNESIUM TRANSPORT PROTEIN CORA"/>
    <property type="match status" value="1"/>
</dbReference>
<dbReference type="PANTHER" id="PTHR47685:SF1">
    <property type="entry name" value="MAGNESIUM TRANSPORT PROTEIN CORA"/>
    <property type="match status" value="1"/>
</dbReference>
<name>A0A3L7APR3_9HYPH</name>
<keyword evidence="11 13" id="KW-0472">Membrane</keyword>
<comment type="caution">
    <text evidence="14">The sequence shown here is derived from an EMBL/GenBank/DDBJ whole genome shotgun (WGS) entry which is preliminary data.</text>
</comment>
<dbReference type="GO" id="GO:0015087">
    <property type="term" value="F:cobalt ion transmembrane transporter activity"/>
    <property type="evidence" value="ECO:0007669"/>
    <property type="project" value="TreeGrafter"/>
</dbReference>
<keyword evidence="7 13" id="KW-0812">Transmembrane</keyword>
<dbReference type="Proteomes" id="UP000269692">
    <property type="component" value="Unassembled WGS sequence"/>
</dbReference>
<evidence type="ECO:0000256" key="10">
    <source>
        <dbReference type="ARBA" id="ARBA00023065"/>
    </source>
</evidence>
<keyword evidence="15" id="KW-1185">Reference proteome</keyword>
<keyword evidence="8" id="KW-0460">Magnesium</keyword>
<dbReference type="Pfam" id="PF01544">
    <property type="entry name" value="CorA"/>
    <property type="match status" value="1"/>
</dbReference>
<keyword evidence="9 13" id="KW-1133">Transmembrane helix</keyword>
<feature type="transmembrane region" description="Helical" evidence="13">
    <location>
        <begin position="300"/>
        <end position="320"/>
    </location>
</feature>
<dbReference type="CDD" id="cd12837">
    <property type="entry name" value="EcCorA-like_u1"/>
    <property type="match status" value="1"/>
</dbReference>
<dbReference type="EMBL" id="RCTF01000001">
    <property type="protein sequence ID" value="RLP81468.1"/>
    <property type="molecule type" value="Genomic_DNA"/>
</dbReference>
<reference evidence="14 15" key="1">
    <citation type="submission" date="2018-10" db="EMBL/GenBank/DDBJ databases">
        <title>Xanthobacter tagetidis genome sequencing and assembly.</title>
        <authorList>
            <person name="Maclea K.S."/>
            <person name="Goen A.E."/>
            <person name="Fatima S.A."/>
        </authorList>
    </citation>
    <scope>NUCLEOTIDE SEQUENCE [LARGE SCALE GENOMIC DNA]</scope>
    <source>
        <strain evidence="14 15">ATCC 700314</strain>
    </source>
</reference>
<proteinExistence type="inferred from homology"/>
<dbReference type="InterPro" id="IPR050829">
    <property type="entry name" value="CorA_MIT"/>
</dbReference>
<feature type="transmembrane region" description="Helical" evidence="13">
    <location>
        <begin position="265"/>
        <end position="288"/>
    </location>
</feature>
<evidence type="ECO:0000256" key="2">
    <source>
        <dbReference type="ARBA" id="ARBA00009765"/>
    </source>
</evidence>
<keyword evidence="4" id="KW-0813">Transport</keyword>
<dbReference type="GO" id="GO:0015099">
    <property type="term" value="F:nickel cation transmembrane transporter activity"/>
    <property type="evidence" value="ECO:0007669"/>
    <property type="project" value="TreeGrafter"/>
</dbReference>
<organism evidence="14 15">
    <name type="scientific">Xanthobacter tagetidis</name>
    <dbReference type="NCBI Taxonomy" id="60216"/>
    <lineage>
        <taxon>Bacteria</taxon>
        <taxon>Pseudomonadati</taxon>
        <taxon>Pseudomonadota</taxon>
        <taxon>Alphaproteobacteria</taxon>
        <taxon>Hyphomicrobiales</taxon>
        <taxon>Xanthobacteraceae</taxon>
        <taxon>Xanthobacter</taxon>
    </lineage>
</organism>
<comment type="subcellular location">
    <subcellularLocation>
        <location evidence="1">Cell inner membrane</location>
        <topology evidence="1">Multi-pass membrane protein</topology>
    </subcellularLocation>
</comment>
<dbReference type="InterPro" id="IPR002523">
    <property type="entry name" value="MgTranspt_CorA/ZnTranspt_ZntB"/>
</dbReference>
<dbReference type="Gene3D" id="1.20.58.340">
    <property type="entry name" value="Magnesium transport protein CorA, transmembrane region"/>
    <property type="match status" value="2"/>
</dbReference>
<dbReference type="SUPFAM" id="SSF143865">
    <property type="entry name" value="CorA soluble domain-like"/>
    <property type="match status" value="1"/>
</dbReference>
<evidence type="ECO:0000256" key="12">
    <source>
        <dbReference type="ARBA" id="ARBA00034269"/>
    </source>
</evidence>